<feature type="region of interest" description="Disordered" evidence="1">
    <location>
        <begin position="341"/>
        <end position="375"/>
    </location>
</feature>
<feature type="signal peptide" evidence="2">
    <location>
        <begin position="1"/>
        <end position="16"/>
    </location>
</feature>
<protein>
    <recommendedName>
        <fullName evidence="5">Glycosyltransferase family 92 protein</fullName>
    </recommendedName>
</protein>
<dbReference type="EMBL" id="BEGY01000067">
    <property type="protein sequence ID" value="GAX81566.1"/>
    <property type="molecule type" value="Genomic_DNA"/>
</dbReference>
<evidence type="ECO:0000256" key="2">
    <source>
        <dbReference type="SAM" id="SignalP"/>
    </source>
</evidence>
<dbReference type="Proteomes" id="UP000232323">
    <property type="component" value="Unassembled WGS sequence"/>
</dbReference>
<feature type="compositionally biased region" description="Polar residues" evidence="1">
    <location>
        <begin position="354"/>
        <end position="375"/>
    </location>
</feature>
<dbReference type="PROSITE" id="PS51257">
    <property type="entry name" value="PROKAR_LIPOPROTEIN"/>
    <property type="match status" value="1"/>
</dbReference>
<evidence type="ECO:0008006" key="5">
    <source>
        <dbReference type="Google" id="ProtNLM"/>
    </source>
</evidence>
<evidence type="ECO:0000256" key="1">
    <source>
        <dbReference type="SAM" id="MobiDB-lite"/>
    </source>
</evidence>
<accession>A0A250XEW2</accession>
<reference evidence="3 4" key="1">
    <citation type="submission" date="2017-08" db="EMBL/GenBank/DDBJ databases">
        <title>Acidophilic green algal genome provides insights into adaptation to an acidic environment.</title>
        <authorList>
            <person name="Hirooka S."/>
            <person name="Hirose Y."/>
            <person name="Kanesaki Y."/>
            <person name="Higuchi S."/>
            <person name="Fujiwara T."/>
            <person name="Onuma R."/>
            <person name="Era A."/>
            <person name="Ohbayashi R."/>
            <person name="Uzuka A."/>
            <person name="Nozaki H."/>
            <person name="Yoshikawa H."/>
            <person name="Miyagishima S.Y."/>
        </authorList>
    </citation>
    <scope>NUCLEOTIDE SEQUENCE [LARGE SCALE GENOMIC DNA]</scope>
    <source>
        <strain evidence="3 4">NIES-2499</strain>
    </source>
</reference>
<feature type="compositionally biased region" description="Low complexity" evidence="1">
    <location>
        <begin position="341"/>
        <end position="352"/>
    </location>
</feature>
<feature type="chain" id="PRO_5012106144" description="Glycosyltransferase family 92 protein" evidence="2">
    <location>
        <begin position="17"/>
        <end position="555"/>
    </location>
</feature>
<gene>
    <name evidence="3" type="ORF">CEUSTIGMA_g8994.t1</name>
</gene>
<evidence type="ECO:0000313" key="3">
    <source>
        <dbReference type="EMBL" id="GAX81566.1"/>
    </source>
</evidence>
<comment type="caution">
    <text evidence="3">The sequence shown here is derived from an EMBL/GenBank/DDBJ whole genome shotgun (WGS) entry which is preliminary data.</text>
</comment>
<proteinExistence type="predicted"/>
<keyword evidence="4" id="KW-1185">Reference proteome</keyword>
<evidence type="ECO:0000313" key="4">
    <source>
        <dbReference type="Proteomes" id="UP000232323"/>
    </source>
</evidence>
<keyword evidence="2" id="KW-0732">Signal</keyword>
<sequence length="555" mass="61974">MKHFLAYVFSISAAACIVCNLFQLQLPNVDRENSAHYERGRSRGRVPAAFKKWTYDMYHLDGVENTSLFAPAHSPLKLFTYHRDEVELLADWAAYHGRIFGPKNIFILDQSSQLPQVIEQLKSLQDQGFHVVPVTDAEGQPVVDWVQGRALTMAMRRVAAKYPQVKLLIPIDVDEFIVKIPAMPSPKRALIQERHARTSRHHLLFNSMRKGQAMLTSSVKSSPSSFRSSLQLHQYKAPGQSRRPAYSTGRTAFMAAVPTLPPLESMIRQNRAQRSAAETFIAAPAVVREALLAIAVDSSDQNVPASPSGFTTMSTSKRSSQSFKFRSIAAADCSALEATSSSSLAGKSSPGSRDANQVWTSPGSRDANQVWTSSGGRDADFAVSSTQRHQGKQSDLSLSQHYPINDRRRVLRATYFSSPDHASCFHKTFFSALGFQYTFDGNHWGGEKDRCKVPKKKCMQCYERTELALVHFGVAEAMELTSYIHKVEAHAKVFGHIDAVKAGQPCGRNPYGVHHCRAYERLYRNATAFAEEFYANRTRLCKERQESKAFVSALL</sequence>
<dbReference type="OrthoDB" id="203112at2759"/>
<name>A0A250XEW2_9CHLO</name>
<organism evidence="3 4">
    <name type="scientific">Chlamydomonas eustigma</name>
    <dbReference type="NCBI Taxonomy" id="1157962"/>
    <lineage>
        <taxon>Eukaryota</taxon>
        <taxon>Viridiplantae</taxon>
        <taxon>Chlorophyta</taxon>
        <taxon>core chlorophytes</taxon>
        <taxon>Chlorophyceae</taxon>
        <taxon>CS clade</taxon>
        <taxon>Chlamydomonadales</taxon>
        <taxon>Chlamydomonadaceae</taxon>
        <taxon>Chlamydomonas</taxon>
    </lineage>
</organism>
<dbReference type="Pfam" id="PF13704">
    <property type="entry name" value="Glyco_tranf_2_4"/>
    <property type="match status" value="1"/>
</dbReference>
<dbReference type="AlphaFoldDB" id="A0A250XEW2"/>